<proteinExistence type="predicted"/>
<dbReference type="GeneID" id="18242283"/>
<keyword evidence="2" id="KW-1185">Reference proteome</keyword>
<dbReference type="SUPFAM" id="SSF52540">
    <property type="entry name" value="P-loop containing nucleoside triphosphate hydrolases"/>
    <property type="match status" value="1"/>
</dbReference>
<dbReference type="STRING" id="684364.F4NU49"/>
<reference evidence="1 2" key="1">
    <citation type="submission" date="2009-12" db="EMBL/GenBank/DDBJ databases">
        <title>The draft genome of Batrachochytrium dendrobatidis.</title>
        <authorList>
            <consortium name="US DOE Joint Genome Institute (JGI-PGF)"/>
            <person name="Kuo A."/>
            <person name="Salamov A."/>
            <person name="Schmutz J."/>
            <person name="Lucas S."/>
            <person name="Pitluck S."/>
            <person name="Rosenblum E."/>
            <person name="Stajich J."/>
            <person name="Eisen M."/>
            <person name="Grigoriev I.V."/>
        </authorList>
    </citation>
    <scope>NUCLEOTIDE SEQUENCE [LARGE SCALE GENOMIC DNA]</scope>
    <source>
        <strain evidence="2">JAM81 / FGSC 10211</strain>
    </source>
</reference>
<gene>
    <name evidence="1" type="ORF">BATDEDRAFT_85994</name>
</gene>
<dbReference type="RefSeq" id="XP_006676138.1">
    <property type="nucleotide sequence ID" value="XM_006676075.1"/>
</dbReference>
<dbReference type="InterPro" id="IPR027417">
    <property type="entry name" value="P-loop_NTPase"/>
</dbReference>
<dbReference type="HOGENOM" id="CLU_2096426_0_0_1"/>
<organism evidence="1 2">
    <name type="scientific">Batrachochytrium dendrobatidis (strain JAM81 / FGSC 10211)</name>
    <name type="common">Frog chytrid fungus</name>
    <dbReference type="NCBI Taxonomy" id="684364"/>
    <lineage>
        <taxon>Eukaryota</taxon>
        <taxon>Fungi</taxon>
        <taxon>Fungi incertae sedis</taxon>
        <taxon>Chytridiomycota</taxon>
        <taxon>Chytridiomycota incertae sedis</taxon>
        <taxon>Chytridiomycetes</taxon>
        <taxon>Rhizophydiales</taxon>
        <taxon>Rhizophydiales incertae sedis</taxon>
        <taxon>Batrachochytrium</taxon>
    </lineage>
</organism>
<dbReference type="AlphaFoldDB" id="F4NU49"/>
<dbReference type="Gene3D" id="3.40.850.10">
    <property type="entry name" value="Kinesin motor domain"/>
    <property type="match status" value="1"/>
</dbReference>
<evidence type="ECO:0000313" key="2">
    <source>
        <dbReference type="Proteomes" id="UP000007241"/>
    </source>
</evidence>
<dbReference type="InterPro" id="IPR036961">
    <property type="entry name" value="Kinesin_motor_dom_sf"/>
</dbReference>
<dbReference type="EMBL" id="GL882879">
    <property type="protein sequence ID" value="EGF83567.1"/>
    <property type="molecule type" value="Genomic_DNA"/>
</dbReference>
<dbReference type="OrthoDB" id="370884at2759"/>
<dbReference type="InParanoid" id="F4NU49"/>
<evidence type="ECO:0000313" key="1">
    <source>
        <dbReference type="EMBL" id="EGF83567.1"/>
    </source>
</evidence>
<dbReference type="Proteomes" id="UP000007241">
    <property type="component" value="Unassembled WGS sequence"/>
</dbReference>
<protein>
    <submittedName>
        <fullName evidence="1">Uncharacterized protein</fullName>
    </submittedName>
</protein>
<sequence>MSTRLVQDLTHLNSTTAEEIAQYLRDQASAGQPFVQIGSRALLVLNIPQSLVFDEKTSNLYGTAVTNINKNVESVSNPPPHIYDLATNAFVNMMGKHTDQAIVLWYVTMLLLTVLY</sequence>
<accession>F4NU49</accession>
<name>F4NU49_BATDJ</name>